<organism evidence="1 2">
    <name type="scientific">Smittium culicis</name>
    <dbReference type="NCBI Taxonomy" id="133412"/>
    <lineage>
        <taxon>Eukaryota</taxon>
        <taxon>Fungi</taxon>
        <taxon>Fungi incertae sedis</taxon>
        <taxon>Zoopagomycota</taxon>
        <taxon>Kickxellomycotina</taxon>
        <taxon>Harpellomycetes</taxon>
        <taxon>Harpellales</taxon>
        <taxon>Legeriomycetaceae</taxon>
        <taxon>Smittium</taxon>
    </lineage>
</organism>
<accession>A0A1R1XNN0</accession>
<evidence type="ECO:0000313" key="2">
    <source>
        <dbReference type="Proteomes" id="UP000187283"/>
    </source>
</evidence>
<proteinExistence type="predicted"/>
<reference evidence="1 2" key="1">
    <citation type="submission" date="2017-01" db="EMBL/GenBank/DDBJ databases">
        <authorList>
            <person name="Mah S.A."/>
            <person name="Swanson W.J."/>
            <person name="Moy G.W."/>
            <person name="Vacquier V.D."/>
        </authorList>
    </citation>
    <scope>NUCLEOTIDE SEQUENCE [LARGE SCALE GENOMIC DNA]</scope>
    <source>
        <strain evidence="1 2">GSMNP</strain>
    </source>
</reference>
<evidence type="ECO:0000313" key="1">
    <source>
        <dbReference type="EMBL" id="OMJ16228.1"/>
    </source>
</evidence>
<dbReference type="Proteomes" id="UP000187283">
    <property type="component" value="Unassembled WGS sequence"/>
</dbReference>
<dbReference type="AlphaFoldDB" id="A0A1R1XNN0"/>
<protein>
    <submittedName>
        <fullName evidence="1">Uncharacterized protein</fullName>
    </submittedName>
</protein>
<name>A0A1R1XNN0_9FUNG</name>
<gene>
    <name evidence="1" type="ORF">AYI70_g6741</name>
</gene>
<comment type="caution">
    <text evidence="1">The sequence shown here is derived from an EMBL/GenBank/DDBJ whole genome shotgun (WGS) entry which is preliminary data.</text>
</comment>
<dbReference type="EMBL" id="LSSN01002403">
    <property type="protein sequence ID" value="OMJ16228.1"/>
    <property type="molecule type" value="Genomic_DNA"/>
</dbReference>
<sequence length="96" mass="10683">MKNLYPRYHTIGIRTELMNFIFSAVRAFERLRKLYAPISINNIAQVGVLVGGVDFLALQGHISSQLPAYSHYSALGGIRSHFPSVRPFGYGIQCGL</sequence>
<keyword evidence="2" id="KW-1185">Reference proteome</keyword>